<accession>A0A844ZAM7</accession>
<dbReference type="Proteomes" id="UP000433104">
    <property type="component" value="Unassembled WGS sequence"/>
</dbReference>
<reference evidence="2 3" key="1">
    <citation type="submission" date="2019-12" db="EMBL/GenBank/DDBJ databases">
        <title>Genomic-based taxomic classification of the family Erythrobacteraceae.</title>
        <authorList>
            <person name="Xu L."/>
        </authorList>
    </citation>
    <scope>NUCLEOTIDE SEQUENCE [LARGE SCALE GENOMIC DNA]</scope>
    <source>
        <strain evidence="2 3">MCCC 1A09962</strain>
    </source>
</reference>
<sequence length="265" mass="28499">MAGIPLWYELMTTDAAKVAPFYSEVLGWSVATSGDRLPNGARYGMIDRADGSQAGGVLTMSEDMREHGARPSWLIYFNVDDTDEACAMAQQLGATIQMQPVTMENVGQMAMLTDPQGTLFYVMTPTPPEGSEPEGESSVFGPETVGYCAWNELNTQNADEQEAFYSQLFSWEVTGEMPMPDGHTYKFVNIGDVPLGAISSMKPESMPSQWLPYFRVADIDAAKGAVEANGGKVELGPHEVPGGDHILVGFDPDGAALGLVGKKAD</sequence>
<organism evidence="2 3">
    <name type="scientific">Parapontixanthobacter aurantiacus</name>
    <dbReference type="NCBI Taxonomy" id="1463599"/>
    <lineage>
        <taxon>Bacteria</taxon>
        <taxon>Pseudomonadati</taxon>
        <taxon>Pseudomonadota</taxon>
        <taxon>Alphaproteobacteria</taxon>
        <taxon>Sphingomonadales</taxon>
        <taxon>Erythrobacteraceae</taxon>
        <taxon>Parapontixanthobacter</taxon>
    </lineage>
</organism>
<proteinExistence type="predicted"/>
<feature type="domain" description="VOC" evidence="1">
    <location>
        <begin position="4"/>
        <end position="125"/>
    </location>
</feature>
<evidence type="ECO:0000259" key="1">
    <source>
        <dbReference type="PROSITE" id="PS51819"/>
    </source>
</evidence>
<dbReference type="EMBL" id="WTYW01000001">
    <property type="protein sequence ID" value="MXO84848.1"/>
    <property type="molecule type" value="Genomic_DNA"/>
</dbReference>
<evidence type="ECO:0000313" key="3">
    <source>
        <dbReference type="Proteomes" id="UP000433104"/>
    </source>
</evidence>
<feature type="domain" description="VOC" evidence="1">
    <location>
        <begin position="144"/>
        <end position="262"/>
    </location>
</feature>
<dbReference type="Gene3D" id="3.10.180.10">
    <property type="entry name" value="2,3-Dihydroxybiphenyl 1,2-Dioxygenase, domain 1"/>
    <property type="match status" value="2"/>
</dbReference>
<dbReference type="SUPFAM" id="SSF54593">
    <property type="entry name" value="Glyoxalase/Bleomycin resistance protein/Dihydroxybiphenyl dioxygenase"/>
    <property type="match status" value="2"/>
</dbReference>
<dbReference type="PROSITE" id="PS51819">
    <property type="entry name" value="VOC"/>
    <property type="match status" value="2"/>
</dbReference>
<dbReference type="Pfam" id="PF00903">
    <property type="entry name" value="Glyoxalase"/>
    <property type="match status" value="2"/>
</dbReference>
<evidence type="ECO:0000313" key="2">
    <source>
        <dbReference type="EMBL" id="MXO84848.1"/>
    </source>
</evidence>
<dbReference type="PANTHER" id="PTHR33993:SF14">
    <property type="entry name" value="GB|AAF24581.1"/>
    <property type="match status" value="1"/>
</dbReference>
<name>A0A844ZAM7_9SPHN</name>
<dbReference type="CDD" id="cd07247">
    <property type="entry name" value="SgaA_N_like"/>
    <property type="match status" value="2"/>
</dbReference>
<protein>
    <submittedName>
        <fullName evidence="2">VOC family protein</fullName>
    </submittedName>
</protein>
<gene>
    <name evidence="2" type="ORF">GRI38_02215</name>
</gene>
<keyword evidence="3" id="KW-1185">Reference proteome</keyword>
<dbReference type="PANTHER" id="PTHR33993">
    <property type="entry name" value="GLYOXALASE-RELATED"/>
    <property type="match status" value="1"/>
</dbReference>
<dbReference type="InterPro" id="IPR004360">
    <property type="entry name" value="Glyas_Fos-R_dOase_dom"/>
</dbReference>
<dbReference type="AlphaFoldDB" id="A0A844ZAM7"/>
<dbReference type="InterPro" id="IPR052164">
    <property type="entry name" value="Anthracycline_SecMetBiosynth"/>
</dbReference>
<dbReference type="InterPro" id="IPR029068">
    <property type="entry name" value="Glyas_Bleomycin-R_OHBP_Dase"/>
</dbReference>
<comment type="caution">
    <text evidence="2">The sequence shown here is derived from an EMBL/GenBank/DDBJ whole genome shotgun (WGS) entry which is preliminary data.</text>
</comment>
<dbReference type="InterPro" id="IPR037523">
    <property type="entry name" value="VOC_core"/>
</dbReference>
<dbReference type="OrthoDB" id="9793039at2"/>
<dbReference type="RefSeq" id="WP_160681352.1">
    <property type="nucleotide sequence ID" value="NZ_WTYW01000001.1"/>
</dbReference>